<evidence type="ECO:0000259" key="4">
    <source>
        <dbReference type="PROSITE" id="PS51194"/>
    </source>
</evidence>
<sequence>MTIPAPVAPPFHLRLLPSGHLRLEHAPEAPPLEPATARRLVEAFAAGSGAGLLQLGAGEVGQALPPVFAWWRDFAARHVVALCHQPPASGPDDAATPAPVPEPAPPDEAELTALALAGPVMPGADYLTPAALRRLWRELHQAFTAAQARSGLDLQGFLHQMNPAWTLVGRVHFNLAENRRDPAAPFAFLATYTLRLGTAGAKAQHVPLGQAWRDYAGAADRDALLSLLLPVQRAAEGCDWLKAMVDSGEIFHPLRWTPAEAGRLLTSAPVLESAGIILRMPPSWRAGRPSRPRVKATVGAQPPSTTGLDGLLDFQMEIALDGAPLTEAERAALLAGSDGLVLLRGQWVEVDRARLDRTLKHFGAVEALARRQGLTFAEAMRLLAGISGADADGAEAGEAKWSEVSAGPWLARTLAALRAPDGNGADPGPALKATLRPYQRAGVAWLRLLTGLGLGACLADDMGLGKTIQVLALLLLLQRQEAAECPPCLLVAPASLLANWAAEIDRFAPDLKIVIAHPSAQPPAAWKSFGAEQLAGADLVLTSYGSLLRLPWLAERPWHLLVLDEAQAIKNPGARQTRAVKQLQARARIALTGTPVENSLGDLWSIFDAINPGLLGSARAFTGYTRTLAARPHNPYGPLRALVRPYILRRMKTDPTVIADLPDKTELTAFCALSRKQAALYAQTVTELERALKGSEGIQRQGLVLATLTRLKQICNHPSHGLGDGDWAEEQSGKLLRLREIAETVAARQEKMLLFTQFREATAPLAAFLGGVFGRPGLVLHGATRVRERHALVERFQQDETVPFFVLSLKAGGTGLTLTAAAHVVHFDRWWNPAVENQATDRAFRIGQQRNVLVHKFVCRGTVEERIDAQIEAKKSLSQALLTGSDEIRLTELPDAELLRLVALDLNAVMKD</sequence>
<dbReference type="Gene3D" id="3.40.50.300">
    <property type="entry name" value="P-loop containing nucleotide triphosphate hydrolases"/>
    <property type="match status" value="1"/>
</dbReference>
<dbReference type="InterPro" id="IPR049730">
    <property type="entry name" value="SNF2/RAD54-like_C"/>
</dbReference>
<comment type="caution">
    <text evidence="5">The sequence shown here is derived from an EMBL/GenBank/DDBJ whole genome shotgun (WGS) entry which is preliminary data.</text>
</comment>
<evidence type="ECO:0000259" key="3">
    <source>
        <dbReference type="PROSITE" id="PS51192"/>
    </source>
</evidence>
<organism evidence="5 6">
    <name type="scientific">Phaeospirillum tilakii</name>
    <dbReference type="NCBI Taxonomy" id="741673"/>
    <lineage>
        <taxon>Bacteria</taxon>
        <taxon>Pseudomonadati</taxon>
        <taxon>Pseudomonadota</taxon>
        <taxon>Alphaproteobacteria</taxon>
        <taxon>Rhodospirillales</taxon>
        <taxon>Rhodospirillaceae</taxon>
        <taxon>Phaeospirillum</taxon>
    </lineage>
</organism>
<dbReference type="InterPro" id="IPR022138">
    <property type="entry name" value="DUF3670"/>
</dbReference>
<dbReference type="PROSITE" id="PS51192">
    <property type="entry name" value="HELICASE_ATP_BIND_1"/>
    <property type="match status" value="1"/>
</dbReference>
<evidence type="ECO:0000256" key="1">
    <source>
        <dbReference type="ARBA" id="ARBA00022801"/>
    </source>
</evidence>
<protein>
    <submittedName>
        <fullName evidence="5">DEAD/DEAH box helicase</fullName>
        <ecNumber evidence="5">3.6.4.-</ecNumber>
    </submittedName>
</protein>
<dbReference type="InterPro" id="IPR038718">
    <property type="entry name" value="SNF2-like_sf"/>
</dbReference>
<feature type="domain" description="Helicase C-terminal" evidence="4">
    <location>
        <begin position="737"/>
        <end position="896"/>
    </location>
</feature>
<dbReference type="InterPro" id="IPR014001">
    <property type="entry name" value="Helicase_ATP-bd"/>
</dbReference>
<dbReference type="GO" id="GO:0004386">
    <property type="term" value="F:helicase activity"/>
    <property type="evidence" value="ECO:0007669"/>
    <property type="project" value="UniProtKB-KW"/>
</dbReference>
<feature type="region of interest" description="Disordered" evidence="2">
    <location>
        <begin position="87"/>
        <end position="107"/>
    </location>
</feature>
<keyword evidence="1 5" id="KW-0378">Hydrolase</keyword>
<accession>A0ABW5CEI1</accession>
<dbReference type="InterPro" id="IPR000330">
    <property type="entry name" value="SNF2_N"/>
</dbReference>
<dbReference type="SUPFAM" id="SSF52540">
    <property type="entry name" value="P-loop containing nucleoside triphosphate hydrolases"/>
    <property type="match status" value="2"/>
</dbReference>
<feature type="domain" description="Helicase ATP-binding" evidence="3">
    <location>
        <begin position="447"/>
        <end position="613"/>
    </location>
</feature>
<keyword evidence="6" id="KW-1185">Reference proteome</keyword>
<dbReference type="InterPro" id="IPR001650">
    <property type="entry name" value="Helicase_C-like"/>
</dbReference>
<dbReference type="RefSeq" id="WP_377319086.1">
    <property type="nucleotide sequence ID" value="NZ_JBHUIY010000064.1"/>
</dbReference>
<dbReference type="EC" id="3.6.4.-" evidence="5"/>
<dbReference type="Pfam" id="PF00176">
    <property type="entry name" value="SNF2-rel_dom"/>
    <property type="match status" value="1"/>
</dbReference>
<dbReference type="GO" id="GO:0016787">
    <property type="term" value="F:hydrolase activity"/>
    <property type="evidence" value="ECO:0007669"/>
    <property type="project" value="UniProtKB-KW"/>
</dbReference>
<dbReference type="Proteomes" id="UP001597296">
    <property type="component" value="Unassembled WGS sequence"/>
</dbReference>
<reference evidence="6" key="1">
    <citation type="journal article" date="2019" name="Int. J. Syst. Evol. Microbiol.">
        <title>The Global Catalogue of Microorganisms (GCM) 10K type strain sequencing project: providing services to taxonomists for standard genome sequencing and annotation.</title>
        <authorList>
            <consortium name="The Broad Institute Genomics Platform"/>
            <consortium name="The Broad Institute Genome Sequencing Center for Infectious Disease"/>
            <person name="Wu L."/>
            <person name="Ma J."/>
        </authorList>
    </citation>
    <scope>NUCLEOTIDE SEQUENCE [LARGE SCALE GENOMIC DNA]</scope>
    <source>
        <strain evidence="6">KCTC 15012</strain>
    </source>
</reference>
<dbReference type="InterPro" id="IPR027417">
    <property type="entry name" value="P-loop_NTPase"/>
</dbReference>
<dbReference type="PROSITE" id="PS51194">
    <property type="entry name" value="HELICASE_CTER"/>
    <property type="match status" value="1"/>
</dbReference>
<keyword evidence="5" id="KW-0067">ATP-binding</keyword>
<dbReference type="Pfam" id="PF00271">
    <property type="entry name" value="Helicase_C"/>
    <property type="match status" value="1"/>
</dbReference>
<dbReference type="EMBL" id="JBHUIY010000064">
    <property type="protein sequence ID" value="MFD2235684.1"/>
    <property type="molecule type" value="Genomic_DNA"/>
</dbReference>
<name>A0ABW5CEI1_9PROT</name>
<evidence type="ECO:0000256" key="2">
    <source>
        <dbReference type="SAM" id="MobiDB-lite"/>
    </source>
</evidence>
<dbReference type="Gene3D" id="3.40.50.10810">
    <property type="entry name" value="Tandem AAA-ATPase domain"/>
    <property type="match status" value="1"/>
</dbReference>
<proteinExistence type="predicted"/>
<dbReference type="CDD" id="cd18793">
    <property type="entry name" value="SF2_C_SNF"/>
    <property type="match status" value="1"/>
</dbReference>
<keyword evidence="5" id="KW-0547">Nucleotide-binding</keyword>
<evidence type="ECO:0000313" key="5">
    <source>
        <dbReference type="EMBL" id="MFD2235684.1"/>
    </source>
</evidence>
<dbReference type="PANTHER" id="PTHR10799">
    <property type="entry name" value="SNF2/RAD54 HELICASE FAMILY"/>
    <property type="match status" value="1"/>
</dbReference>
<keyword evidence="5" id="KW-0347">Helicase</keyword>
<dbReference type="SMART" id="SM00490">
    <property type="entry name" value="HELICc"/>
    <property type="match status" value="1"/>
</dbReference>
<dbReference type="SMART" id="SM00487">
    <property type="entry name" value="DEXDc"/>
    <property type="match status" value="1"/>
</dbReference>
<evidence type="ECO:0000313" key="6">
    <source>
        <dbReference type="Proteomes" id="UP001597296"/>
    </source>
</evidence>
<dbReference type="Pfam" id="PF12419">
    <property type="entry name" value="DUF3670"/>
    <property type="match status" value="1"/>
</dbReference>
<gene>
    <name evidence="5" type="ORF">ACFSNB_17945</name>
</gene>